<dbReference type="STRING" id="10228.B3RTY2"/>
<accession>B3RTY2</accession>
<protein>
    <recommendedName>
        <fullName evidence="8">Cwf15/Cwc15 cell cycle control protein</fullName>
    </recommendedName>
</protein>
<feature type="coiled-coil region" evidence="4">
    <location>
        <begin position="126"/>
        <end position="158"/>
    </location>
</feature>
<evidence type="ECO:0000256" key="5">
    <source>
        <dbReference type="SAM" id="MobiDB-lite"/>
    </source>
</evidence>
<comment type="similarity">
    <text evidence="1">Belongs to the CWC15 family.</text>
</comment>
<evidence type="ECO:0000313" key="6">
    <source>
        <dbReference type="EMBL" id="EDV25706.1"/>
    </source>
</evidence>
<feature type="region of interest" description="Disordered" evidence="5">
    <location>
        <begin position="1"/>
        <end position="121"/>
    </location>
</feature>
<evidence type="ECO:0000256" key="4">
    <source>
        <dbReference type="SAM" id="Coils"/>
    </source>
</evidence>
<dbReference type="HOGENOM" id="CLU_068312_0_1_1"/>
<evidence type="ECO:0000313" key="7">
    <source>
        <dbReference type="Proteomes" id="UP000009022"/>
    </source>
</evidence>
<evidence type="ECO:0000256" key="3">
    <source>
        <dbReference type="ARBA" id="ARBA00023187"/>
    </source>
</evidence>
<dbReference type="PANTHER" id="PTHR12718">
    <property type="entry name" value="CELL CYCLE CONTROL PROTEIN CWF15"/>
    <property type="match status" value="1"/>
</dbReference>
<evidence type="ECO:0000256" key="2">
    <source>
        <dbReference type="ARBA" id="ARBA00022664"/>
    </source>
</evidence>
<name>B3RTY2_TRIAD</name>
<dbReference type="GO" id="GO:0071013">
    <property type="term" value="C:catalytic step 2 spliceosome"/>
    <property type="evidence" value="ECO:0000318"/>
    <property type="project" value="GO_Central"/>
</dbReference>
<dbReference type="GO" id="GO:0045292">
    <property type="term" value="P:mRNA cis splicing, via spliceosome"/>
    <property type="evidence" value="ECO:0000318"/>
    <property type="project" value="GO_Central"/>
</dbReference>
<sequence length="224" mass="25942">MTTAARPTFEPARGGTGKGENDLTVLSKQYSSRDLPSHTKLKVRQPGQGKVDEIKGRDFRRELEEKERTATRDKQSTNNRDHMPPSTKKPRSEEHQPTIAELDADDVFDDDDDDDVDVSIPTEDDTAELMAELNRIKRERAVEQKKVEEEKKADEERVRMENVMSANPLLNENSNFSVKRRWDDEVVFKNCARGEEDARNKEKSFINDTLRSGFHRRFMGKYIR</sequence>
<keyword evidence="3" id="KW-0508">mRNA splicing</keyword>
<organism evidence="6 7">
    <name type="scientific">Trichoplax adhaerens</name>
    <name type="common">Trichoplax reptans</name>
    <dbReference type="NCBI Taxonomy" id="10228"/>
    <lineage>
        <taxon>Eukaryota</taxon>
        <taxon>Metazoa</taxon>
        <taxon>Placozoa</taxon>
        <taxon>Uniplacotomia</taxon>
        <taxon>Trichoplacea</taxon>
        <taxon>Trichoplacidae</taxon>
        <taxon>Trichoplax</taxon>
    </lineage>
</organism>
<dbReference type="GO" id="GO:0003723">
    <property type="term" value="F:RNA binding"/>
    <property type="evidence" value="ECO:0000318"/>
    <property type="project" value="GO_Central"/>
</dbReference>
<evidence type="ECO:0000256" key="1">
    <source>
        <dbReference type="ARBA" id="ARBA00006644"/>
    </source>
</evidence>
<dbReference type="InParanoid" id="B3RTY2"/>
<proteinExistence type="inferred from homology"/>
<dbReference type="PhylomeDB" id="B3RTY2"/>
<dbReference type="OMA" id="KYREHGQ"/>
<dbReference type="EMBL" id="DS985244">
    <property type="protein sequence ID" value="EDV25706.1"/>
    <property type="molecule type" value="Genomic_DNA"/>
</dbReference>
<reference evidence="6 7" key="1">
    <citation type="journal article" date="2008" name="Nature">
        <title>The Trichoplax genome and the nature of placozoans.</title>
        <authorList>
            <person name="Srivastava M."/>
            <person name="Begovic E."/>
            <person name="Chapman J."/>
            <person name="Putnam N.H."/>
            <person name="Hellsten U."/>
            <person name="Kawashima T."/>
            <person name="Kuo A."/>
            <person name="Mitros T."/>
            <person name="Salamov A."/>
            <person name="Carpenter M.L."/>
            <person name="Signorovitch A.Y."/>
            <person name="Moreno M.A."/>
            <person name="Kamm K."/>
            <person name="Grimwood J."/>
            <person name="Schmutz J."/>
            <person name="Shapiro H."/>
            <person name="Grigoriev I.V."/>
            <person name="Buss L.W."/>
            <person name="Schierwater B."/>
            <person name="Dellaporta S.L."/>
            <person name="Rokhsar D.S."/>
        </authorList>
    </citation>
    <scope>NUCLEOTIDE SEQUENCE [LARGE SCALE GENOMIC DNA]</scope>
    <source>
        <strain evidence="6 7">Grell-BS-1999</strain>
    </source>
</reference>
<feature type="compositionally biased region" description="Polar residues" evidence="5">
    <location>
        <begin position="24"/>
        <end position="34"/>
    </location>
</feature>
<gene>
    <name evidence="6" type="ORF">TRIADDRAFT_35947</name>
</gene>
<feature type="compositionally biased region" description="Basic and acidic residues" evidence="5">
    <location>
        <begin position="50"/>
        <end position="83"/>
    </location>
</feature>
<dbReference type="FunCoup" id="B3RTY2">
    <property type="interactions" value="2273"/>
</dbReference>
<dbReference type="AlphaFoldDB" id="B3RTY2"/>
<dbReference type="RefSeq" id="XP_002111739.1">
    <property type="nucleotide sequence ID" value="XM_002111703.1"/>
</dbReference>
<dbReference type="KEGG" id="tad:TRIADDRAFT_35947"/>
<dbReference type="PANTHER" id="PTHR12718:SF2">
    <property type="entry name" value="SPLICEOSOME-ASSOCIATED PROTEIN CWC15 HOMOLOG"/>
    <property type="match status" value="1"/>
</dbReference>
<dbReference type="GeneID" id="6753461"/>
<feature type="compositionally biased region" description="Acidic residues" evidence="5">
    <location>
        <begin position="102"/>
        <end position="121"/>
    </location>
</feature>
<keyword evidence="7" id="KW-1185">Reference proteome</keyword>
<dbReference type="Pfam" id="PF04889">
    <property type="entry name" value="Cwf_Cwc_15"/>
    <property type="match status" value="1"/>
</dbReference>
<dbReference type="Proteomes" id="UP000009022">
    <property type="component" value="Unassembled WGS sequence"/>
</dbReference>
<keyword evidence="2" id="KW-0507">mRNA processing</keyword>
<evidence type="ECO:0008006" key="8">
    <source>
        <dbReference type="Google" id="ProtNLM"/>
    </source>
</evidence>
<dbReference type="eggNOG" id="KOG3228">
    <property type="taxonomic scope" value="Eukaryota"/>
</dbReference>
<dbReference type="OrthoDB" id="30179at2759"/>
<dbReference type="CTD" id="6753461"/>
<dbReference type="InterPro" id="IPR006973">
    <property type="entry name" value="Cwf_Cwc_15"/>
</dbReference>
<keyword evidence="4" id="KW-0175">Coiled coil</keyword>